<dbReference type="Pfam" id="PF04055">
    <property type="entry name" value="Radical_SAM"/>
    <property type="match status" value="1"/>
</dbReference>
<dbReference type="PANTHER" id="PTHR11228">
    <property type="entry name" value="RADICAL SAM DOMAIN PROTEIN"/>
    <property type="match status" value="1"/>
</dbReference>
<keyword evidence="8" id="KW-1185">Reference proteome</keyword>
<gene>
    <name evidence="7" type="ORF">C5689_16150</name>
</gene>
<evidence type="ECO:0000256" key="5">
    <source>
        <dbReference type="ARBA" id="ARBA00023014"/>
    </source>
</evidence>
<reference evidence="7 8" key="1">
    <citation type="journal article" date="2018" name="Appl. Microbiol. Biotechnol.">
        <title>Co-cultivation of the strictly anaerobic methanogen Methanosarcina barkeri with aerobic methanotrophs in an oxygen-limited membrane bioreactor.</title>
        <authorList>
            <person name="In 't Zandt M.H."/>
            <person name="van den Bosch T.J.M."/>
            <person name="Rijkers R."/>
            <person name="van Kessel M.A.H.J."/>
            <person name="Jetten M.S.M."/>
            <person name="Welte C.U."/>
        </authorList>
    </citation>
    <scope>NUCLEOTIDE SEQUENCE [LARGE SCALE GENOMIC DNA]</scope>
    <source>
        <strain evidence="7 8">DSM 17706</strain>
    </source>
</reference>
<dbReference type="Proteomes" id="UP000245137">
    <property type="component" value="Unassembled WGS sequence"/>
</dbReference>
<dbReference type="CDD" id="cd01335">
    <property type="entry name" value="Radical_SAM"/>
    <property type="match status" value="1"/>
</dbReference>
<evidence type="ECO:0000256" key="4">
    <source>
        <dbReference type="ARBA" id="ARBA00023004"/>
    </source>
</evidence>
<comment type="caution">
    <text evidence="7">The sequence shown here is derived from an EMBL/GenBank/DDBJ whole genome shotgun (WGS) entry which is preliminary data.</text>
</comment>
<keyword evidence="4" id="KW-0408">Iron</keyword>
<dbReference type="GO" id="GO:0046872">
    <property type="term" value="F:metal ion binding"/>
    <property type="evidence" value="ECO:0007669"/>
    <property type="project" value="UniProtKB-KW"/>
</dbReference>
<evidence type="ECO:0000313" key="8">
    <source>
        <dbReference type="Proteomes" id="UP000245137"/>
    </source>
</evidence>
<dbReference type="GO" id="GO:0006783">
    <property type="term" value="P:heme biosynthetic process"/>
    <property type="evidence" value="ECO:0007669"/>
    <property type="project" value="TreeGrafter"/>
</dbReference>
<keyword evidence="3" id="KW-0479">Metal-binding</keyword>
<dbReference type="AlphaFoldDB" id="A0A2U1SMI8"/>
<accession>A0A2U1SMI8</accession>
<comment type="cofactor">
    <cofactor evidence="1">
        <name>[4Fe-4S] cluster</name>
        <dbReference type="ChEBI" id="CHEBI:49883"/>
    </cofactor>
</comment>
<dbReference type="PANTHER" id="PTHR11228:SF7">
    <property type="entry name" value="PQQA PEPTIDE CYCLASE"/>
    <property type="match status" value="1"/>
</dbReference>
<dbReference type="InterPro" id="IPR013785">
    <property type="entry name" value="Aldolase_TIM"/>
</dbReference>
<dbReference type="CDD" id="cd21109">
    <property type="entry name" value="SPASM"/>
    <property type="match status" value="1"/>
</dbReference>
<keyword evidence="5" id="KW-0411">Iron-sulfur</keyword>
<evidence type="ECO:0000256" key="2">
    <source>
        <dbReference type="ARBA" id="ARBA00022691"/>
    </source>
</evidence>
<evidence type="ECO:0000313" key="7">
    <source>
        <dbReference type="EMBL" id="PWB92827.1"/>
    </source>
</evidence>
<dbReference type="Gene3D" id="3.20.20.70">
    <property type="entry name" value="Aldolase class I"/>
    <property type="match status" value="1"/>
</dbReference>
<evidence type="ECO:0000256" key="1">
    <source>
        <dbReference type="ARBA" id="ARBA00001966"/>
    </source>
</evidence>
<protein>
    <recommendedName>
        <fullName evidence="6">Radical SAM core domain-containing protein</fullName>
    </recommendedName>
</protein>
<proteinExistence type="predicted"/>
<evidence type="ECO:0000256" key="3">
    <source>
        <dbReference type="ARBA" id="ARBA00022723"/>
    </source>
</evidence>
<feature type="domain" description="Radical SAM core" evidence="6">
    <location>
        <begin position="57"/>
        <end position="210"/>
    </location>
</feature>
<dbReference type="InterPro" id="IPR058240">
    <property type="entry name" value="rSAM_sf"/>
</dbReference>
<sequence length="383" mass="42060">MYWQHNRSIDMSGCTENTCIRLHSLQGLDNFTPEENANFWSRTAGGKNVALRNLGLSTTDACNYNCVYCYGTEAANRDSRRGPLTLAEQKDLIDQGIELGVRTVIICGNGEPTYDRDLLEIVNYAGKNDLYTVILTNGFTLGDDGMAKRIYGLSAFDVAQTLFDANASLIIKTESIKEDVYNSIVLARGLDNPFKGFMQAIDSVVKLGFTDPSKSAPATDATIPTRLAISSVICKRNFLDIPALRAWTHGIGAQYICKLPTLSGNSKGNLGEFFDVNSTTAWLKENYGYHYSEKPETLSTDMNHCGAFHFGVVIGNTGDIRQCYPMAAHGDNAIGNIRDKRLKELLIERSSKFAANLAHGAKCSVKKNEYVALDEIEIASVAE</sequence>
<evidence type="ECO:0000259" key="6">
    <source>
        <dbReference type="Pfam" id="PF04055"/>
    </source>
</evidence>
<keyword evidence="2" id="KW-0949">S-adenosyl-L-methionine</keyword>
<dbReference type="SFLD" id="SFLDS00029">
    <property type="entry name" value="Radical_SAM"/>
    <property type="match status" value="1"/>
</dbReference>
<dbReference type="SUPFAM" id="SSF102114">
    <property type="entry name" value="Radical SAM enzymes"/>
    <property type="match status" value="1"/>
</dbReference>
<dbReference type="InterPro" id="IPR007197">
    <property type="entry name" value="rSAM"/>
</dbReference>
<dbReference type="SFLD" id="SFLDG01067">
    <property type="entry name" value="SPASM/twitch_domain_containing"/>
    <property type="match status" value="1"/>
</dbReference>
<dbReference type="GO" id="GO:0051536">
    <property type="term" value="F:iron-sulfur cluster binding"/>
    <property type="evidence" value="ECO:0007669"/>
    <property type="project" value="UniProtKB-KW"/>
</dbReference>
<dbReference type="InterPro" id="IPR050377">
    <property type="entry name" value="Radical_SAM_PqqE_MftC-like"/>
</dbReference>
<name>A0A2U1SMI8_METSR</name>
<dbReference type="GO" id="GO:0003824">
    <property type="term" value="F:catalytic activity"/>
    <property type="evidence" value="ECO:0007669"/>
    <property type="project" value="InterPro"/>
</dbReference>
<dbReference type="EMBL" id="PUIV01000035">
    <property type="protein sequence ID" value="PWB92827.1"/>
    <property type="molecule type" value="Genomic_DNA"/>
</dbReference>
<organism evidence="7 8">
    <name type="scientific">Methylosinus sporium</name>
    <dbReference type="NCBI Taxonomy" id="428"/>
    <lineage>
        <taxon>Bacteria</taxon>
        <taxon>Pseudomonadati</taxon>
        <taxon>Pseudomonadota</taxon>
        <taxon>Alphaproteobacteria</taxon>
        <taxon>Hyphomicrobiales</taxon>
        <taxon>Methylocystaceae</taxon>
        <taxon>Methylosinus</taxon>
    </lineage>
</organism>